<dbReference type="Pfam" id="PF13561">
    <property type="entry name" value="adh_short_C2"/>
    <property type="match status" value="1"/>
</dbReference>
<evidence type="ECO:0000313" key="4">
    <source>
        <dbReference type="EMBL" id="GAA4485527.1"/>
    </source>
</evidence>
<dbReference type="PANTHER" id="PTHR24321:SF8">
    <property type="entry name" value="ESTRADIOL 17-BETA-DEHYDROGENASE 8-RELATED"/>
    <property type="match status" value="1"/>
</dbReference>
<evidence type="ECO:0000313" key="5">
    <source>
        <dbReference type="Proteomes" id="UP001501183"/>
    </source>
</evidence>
<dbReference type="PRINTS" id="PR00081">
    <property type="entry name" value="GDHRDH"/>
</dbReference>
<accession>A0ABP8PFY1</accession>
<evidence type="ECO:0000256" key="2">
    <source>
        <dbReference type="ARBA" id="ARBA00023002"/>
    </source>
</evidence>
<proteinExistence type="inferred from homology"/>
<name>A0ABP8PFY1_9NOCA</name>
<dbReference type="EMBL" id="BAABFB010000063">
    <property type="protein sequence ID" value="GAA4485527.1"/>
    <property type="molecule type" value="Genomic_DNA"/>
</dbReference>
<reference evidence="5" key="1">
    <citation type="journal article" date="2019" name="Int. J. Syst. Evol. Microbiol.">
        <title>The Global Catalogue of Microorganisms (GCM) 10K type strain sequencing project: providing services to taxonomists for standard genome sequencing and annotation.</title>
        <authorList>
            <consortium name="The Broad Institute Genomics Platform"/>
            <consortium name="The Broad Institute Genome Sequencing Center for Infectious Disease"/>
            <person name="Wu L."/>
            <person name="Ma J."/>
        </authorList>
    </citation>
    <scope>NUCLEOTIDE SEQUENCE [LARGE SCALE GENOMIC DNA]</scope>
    <source>
        <strain evidence="5">JCM 32206</strain>
    </source>
</reference>
<dbReference type="InterPro" id="IPR020904">
    <property type="entry name" value="Sc_DH/Rdtase_CS"/>
</dbReference>
<gene>
    <name evidence="4" type="ORF">GCM10023094_40470</name>
</gene>
<dbReference type="SUPFAM" id="SSF51735">
    <property type="entry name" value="NAD(P)-binding Rossmann-fold domains"/>
    <property type="match status" value="1"/>
</dbReference>
<dbReference type="Gene3D" id="3.40.50.720">
    <property type="entry name" value="NAD(P)-binding Rossmann-like Domain"/>
    <property type="match status" value="1"/>
</dbReference>
<dbReference type="PROSITE" id="PS00061">
    <property type="entry name" value="ADH_SHORT"/>
    <property type="match status" value="1"/>
</dbReference>
<organism evidence="4 5">
    <name type="scientific">Rhodococcus olei</name>
    <dbReference type="NCBI Taxonomy" id="2161675"/>
    <lineage>
        <taxon>Bacteria</taxon>
        <taxon>Bacillati</taxon>
        <taxon>Actinomycetota</taxon>
        <taxon>Actinomycetes</taxon>
        <taxon>Mycobacteriales</taxon>
        <taxon>Nocardiaceae</taxon>
        <taxon>Rhodococcus</taxon>
    </lineage>
</organism>
<evidence type="ECO:0000256" key="1">
    <source>
        <dbReference type="ARBA" id="ARBA00006484"/>
    </source>
</evidence>
<dbReference type="NCBIfam" id="TIGR03971">
    <property type="entry name" value="SDR_subfam_1"/>
    <property type="match status" value="1"/>
</dbReference>
<keyword evidence="2" id="KW-0560">Oxidoreductase</keyword>
<comment type="caution">
    <text evidence="4">The sequence shown here is derived from an EMBL/GenBank/DDBJ whole genome shotgun (WGS) entry which is preliminary data.</text>
</comment>
<dbReference type="PANTHER" id="PTHR24321">
    <property type="entry name" value="DEHYDROGENASES, SHORT CHAIN"/>
    <property type="match status" value="1"/>
</dbReference>
<keyword evidence="5" id="KW-1185">Reference proteome</keyword>
<protein>
    <submittedName>
        <fullName evidence="4">Mycofactocin-coupled SDR family oxidoreductase</fullName>
    </submittedName>
</protein>
<dbReference type="InterPro" id="IPR023985">
    <property type="entry name" value="SDR_subfam_1"/>
</dbReference>
<dbReference type="Proteomes" id="UP001501183">
    <property type="component" value="Unassembled WGS sequence"/>
</dbReference>
<sequence>MAGKVALITGAGNGMGRAHALRLAQEGADIVALDLPTAADDLAETAGQVRALGRGAVEAYADVRDLTAMREAVAAGVADLGPLDVVVANAGISNNPGPAWTMDESVWNLALDVNLTGAWHTVTAAVPAMRATGGSVVIVSSTAGVKAVAGAAHYTASKHAVIGLMRTLANELGPKSIRVNALLPGAVGTAMTLNPATFARLRPDLENPTEQDVAEVLSRNHLLPVPWVDSVDVANALLFLASDEARYVTGTELVVDAGLTQKV</sequence>
<dbReference type="InterPro" id="IPR036291">
    <property type="entry name" value="NAD(P)-bd_dom_sf"/>
</dbReference>
<comment type="similarity">
    <text evidence="1">Belongs to the short-chain dehydrogenases/reductases (SDR) family.</text>
</comment>
<dbReference type="PRINTS" id="PR00080">
    <property type="entry name" value="SDRFAMILY"/>
</dbReference>
<evidence type="ECO:0000256" key="3">
    <source>
        <dbReference type="ARBA" id="ARBA00023027"/>
    </source>
</evidence>
<dbReference type="InterPro" id="IPR002347">
    <property type="entry name" value="SDR_fam"/>
</dbReference>
<keyword evidence="3" id="KW-0520">NAD</keyword>
<dbReference type="CDD" id="cd05233">
    <property type="entry name" value="SDR_c"/>
    <property type="match status" value="1"/>
</dbReference>